<feature type="domain" description="Cytochrome c" evidence="7">
    <location>
        <begin position="43"/>
        <end position="137"/>
    </location>
</feature>
<keyword evidence="1 4" id="KW-0349">Heme</keyword>
<dbReference type="GO" id="GO:0046872">
    <property type="term" value="F:metal ion binding"/>
    <property type="evidence" value="ECO:0007669"/>
    <property type="project" value="UniProtKB-KW"/>
</dbReference>
<dbReference type="SUPFAM" id="SSF46626">
    <property type="entry name" value="Cytochrome c"/>
    <property type="match status" value="2"/>
</dbReference>
<dbReference type="InterPro" id="IPR036909">
    <property type="entry name" value="Cyt_c-like_dom_sf"/>
</dbReference>
<evidence type="ECO:0000313" key="8">
    <source>
        <dbReference type="EMBL" id="MBI2877700.1"/>
    </source>
</evidence>
<evidence type="ECO:0000259" key="7">
    <source>
        <dbReference type="PROSITE" id="PS51007"/>
    </source>
</evidence>
<comment type="caution">
    <text evidence="8">The sequence shown here is derived from an EMBL/GenBank/DDBJ whole genome shotgun (WGS) entry which is preliminary data.</text>
</comment>
<dbReference type="PANTHER" id="PTHR33751:SF1">
    <property type="entry name" value="CBB3-TYPE CYTOCHROME C OXIDASE SUBUNIT FIXP"/>
    <property type="match status" value="1"/>
</dbReference>
<evidence type="ECO:0000256" key="3">
    <source>
        <dbReference type="ARBA" id="ARBA00023004"/>
    </source>
</evidence>
<feature type="domain" description="Cytochrome c" evidence="7">
    <location>
        <begin position="160"/>
        <end position="254"/>
    </location>
</feature>
<evidence type="ECO:0000256" key="6">
    <source>
        <dbReference type="SAM" id="SignalP"/>
    </source>
</evidence>
<feature type="chain" id="PRO_5037671021" evidence="6">
    <location>
        <begin position="28"/>
        <end position="279"/>
    </location>
</feature>
<sequence length="279" mass="30299">MKRAWIKSLTTVDLLVLMIFFTGPASLAESAGEAAAPAQPNAELINQGRDIYERNCAPCHGSMGDGQGMAAMLLQTKPMNFQSGLFKFRSTPTGALPMDEDIFQTISRGLRGTGMIGQKQLSESELRAVVAYLKTLSQRFQQEQPQPLVSVPPPPPQTPEMVAQGRELYQQVGCIKCHGPEGRGDGPSSRELKDATGSPIRPANFSHPLKRGSSPEAVYRTLITGLNGTPMSSYQGTLSEEQLWALAFYVASLNTNVLSEQQRREEANGQMATGMSLPR</sequence>
<feature type="signal peptide" evidence="6">
    <location>
        <begin position="1"/>
        <end position="27"/>
    </location>
</feature>
<feature type="compositionally biased region" description="Basic and acidic residues" evidence="5">
    <location>
        <begin position="179"/>
        <end position="194"/>
    </location>
</feature>
<keyword evidence="6" id="KW-0732">Signal</keyword>
<dbReference type="Pfam" id="PF13442">
    <property type="entry name" value="Cytochrome_CBB3"/>
    <property type="match status" value="1"/>
</dbReference>
<evidence type="ECO:0000256" key="5">
    <source>
        <dbReference type="SAM" id="MobiDB-lite"/>
    </source>
</evidence>
<name>A0A932CQI3_UNCTE</name>
<keyword evidence="2 4" id="KW-0479">Metal-binding</keyword>
<dbReference type="Pfam" id="PF00034">
    <property type="entry name" value="Cytochrom_C"/>
    <property type="match status" value="1"/>
</dbReference>
<dbReference type="InterPro" id="IPR050597">
    <property type="entry name" value="Cytochrome_c_Oxidase_Subunit"/>
</dbReference>
<evidence type="ECO:0000256" key="1">
    <source>
        <dbReference type="ARBA" id="ARBA00022617"/>
    </source>
</evidence>
<protein>
    <submittedName>
        <fullName evidence="8">C-type cytochrome</fullName>
    </submittedName>
</protein>
<dbReference type="GO" id="GO:0009055">
    <property type="term" value="F:electron transfer activity"/>
    <property type="evidence" value="ECO:0007669"/>
    <property type="project" value="InterPro"/>
</dbReference>
<dbReference type="AlphaFoldDB" id="A0A932CQI3"/>
<dbReference type="InterPro" id="IPR009056">
    <property type="entry name" value="Cyt_c-like_dom"/>
</dbReference>
<accession>A0A932CQI3</accession>
<proteinExistence type="predicted"/>
<dbReference type="Proteomes" id="UP000769766">
    <property type="component" value="Unassembled WGS sequence"/>
</dbReference>
<reference evidence="8" key="1">
    <citation type="submission" date="2020-07" db="EMBL/GenBank/DDBJ databases">
        <title>Huge and variable diversity of episymbiotic CPR bacteria and DPANN archaea in groundwater ecosystems.</title>
        <authorList>
            <person name="He C.Y."/>
            <person name="Keren R."/>
            <person name="Whittaker M."/>
            <person name="Farag I.F."/>
            <person name="Doudna J."/>
            <person name="Cate J.H.D."/>
            <person name="Banfield J.F."/>
        </authorList>
    </citation>
    <scope>NUCLEOTIDE SEQUENCE</scope>
    <source>
        <strain evidence="8">NC_groundwater_672_Ag_B-0.1um_62_36</strain>
    </source>
</reference>
<dbReference type="EMBL" id="JACPRF010000380">
    <property type="protein sequence ID" value="MBI2877700.1"/>
    <property type="molecule type" value="Genomic_DNA"/>
</dbReference>
<gene>
    <name evidence="8" type="ORF">HYY20_12545</name>
</gene>
<keyword evidence="3 4" id="KW-0408">Iron</keyword>
<dbReference type="Gene3D" id="1.10.760.10">
    <property type="entry name" value="Cytochrome c-like domain"/>
    <property type="match status" value="2"/>
</dbReference>
<dbReference type="PROSITE" id="PS51007">
    <property type="entry name" value="CYTC"/>
    <property type="match status" value="2"/>
</dbReference>
<evidence type="ECO:0000313" key="9">
    <source>
        <dbReference type="Proteomes" id="UP000769766"/>
    </source>
</evidence>
<feature type="region of interest" description="Disordered" evidence="5">
    <location>
        <begin position="179"/>
        <end position="212"/>
    </location>
</feature>
<dbReference type="PANTHER" id="PTHR33751">
    <property type="entry name" value="CBB3-TYPE CYTOCHROME C OXIDASE SUBUNIT FIXP"/>
    <property type="match status" value="1"/>
</dbReference>
<evidence type="ECO:0000256" key="2">
    <source>
        <dbReference type="ARBA" id="ARBA00022723"/>
    </source>
</evidence>
<dbReference type="GO" id="GO:0020037">
    <property type="term" value="F:heme binding"/>
    <property type="evidence" value="ECO:0007669"/>
    <property type="project" value="InterPro"/>
</dbReference>
<evidence type="ECO:0000256" key="4">
    <source>
        <dbReference type="PROSITE-ProRule" id="PRU00433"/>
    </source>
</evidence>
<organism evidence="8 9">
    <name type="scientific">Tectimicrobiota bacterium</name>
    <dbReference type="NCBI Taxonomy" id="2528274"/>
    <lineage>
        <taxon>Bacteria</taxon>
        <taxon>Pseudomonadati</taxon>
        <taxon>Nitrospinota/Tectimicrobiota group</taxon>
        <taxon>Candidatus Tectimicrobiota</taxon>
    </lineage>
</organism>